<feature type="transmembrane region" description="Helical" evidence="1">
    <location>
        <begin position="225"/>
        <end position="249"/>
    </location>
</feature>
<protein>
    <submittedName>
        <fullName evidence="2">Conserved hypothetical membrane spanning protein</fullName>
    </submittedName>
</protein>
<dbReference type="Proteomes" id="UP000232496">
    <property type="component" value="Chromosome"/>
</dbReference>
<feature type="transmembrane region" description="Helical" evidence="1">
    <location>
        <begin position="308"/>
        <end position="333"/>
    </location>
</feature>
<feature type="transmembrane region" description="Helical" evidence="1">
    <location>
        <begin position="144"/>
        <end position="169"/>
    </location>
</feature>
<dbReference type="EMBL" id="CP023198">
    <property type="protein sequence ID" value="AUE19055.1"/>
    <property type="molecule type" value="Genomic_DNA"/>
</dbReference>
<feature type="transmembrane region" description="Helical" evidence="1">
    <location>
        <begin position="198"/>
        <end position="219"/>
    </location>
</feature>
<dbReference type="GeneID" id="29241985"/>
<accession>A0A0L0LPS4</accession>
<feature type="transmembrane region" description="Helical" evidence="1">
    <location>
        <begin position="35"/>
        <end position="57"/>
    </location>
</feature>
<dbReference type="RefSeq" id="WP_003830342.1">
    <property type="nucleotide sequence ID" value="NZ_BCXO01000055.1"/>
</dbReference>
<organism evidence="2 3">
    <name type="scientific">Bifidobacterium breve</name>
    <dbReference type="NCBI Taxonomy" id="1685"/>
    <lineage>
        <taxon>Bacteria</taxon>
        <taxon>Bacillati</taxon>
        <taxon>Actinomycetota</taxon>
        <taxon>Actinomycetes</taxon>
        <taxon>Bifidobacteriales</taxon>
        <taxon>Bifidobacteriaceae</taxon>
        <taxon>Bifidobacterium</taxon>
    </lineage>
</organism>
<evidence type="ECO:0000313" key="2">
    <source>
        <dbReference type="EMBL" id="AUE19055.1"/>
    </source>
</evidence>
<evidence type="ECO:0000313" key="3">
    <source>
        <dbReference type="Proteomes" id="UP000232496"/>
    </source>
</evidence>
<name>A0A0L0LPS4_BIFBR</name>
<reference evidence="2 3" key="1">
    <citation type="submission" date="2017-09" db="EMBL/GenBank/DDBJ databases">
        <title>Comparative genomics and methylome analysis of the gut commensal Bifidobacterium breve.</title>
        <authorList>
            <person name="Bottacini F."/>
            <person name="Morrissey R."/>
            <person name="Roberts R.J."/>
            <person name="James K."/>
            <person name="van Breen J."/>
            <person name="Egan M."/>
            <person name="Lambert J."/>
            <person name="van Limpt K."/>
            <person name="Stanton C."/>
            <person name="Knol J."/>
            <person name="O' Connell Motherway M."/>
            <person name="van Sinderen D."/>
        </authorList>
    </citation>
    <scope>NUCLEOTIDE SEQUENCE [LARGE SCALE GENOMIC DNA]</scope>
    <source>
        <strain evidence="2 3">DRBB29</strain>
    </source>
</reference>
<keyword evidence="1" id="KW-0472">Membrane</keyword>
<sequence length="338" mass="37574">MNRAQALSKLNRSDMRNAAAERGTQRIFAWNRAHWIGMVVLIAVLLLLQWSSSMYLMPDEVLDRAAKNLFVWFPGMVLHWPLVLGITNLILGSIRSGSLSFPLASAIIGPLAFGCTNLRLRPGFPYRSWAQWWKLMHAESGHQLLVHSLIGSAMLLICYTAVAFICYAIGRYGLRELFVDPNPQTASGRLLTWIRQDAIRFGCWLATAIMYGLLLALTLRGGMAAMAAALLINFVIPPALLVINGIYALRPASLTYPWKSLLFPLACTLVPAPMLMALITVYEDTCPIGSTCTLIGDRYLSWGSMDQVLHFVIVFAVASFLGFGVVWAVRWIVARRTK</sequence>
<proteinExistence type="predicted"/>
<dbReference type="AlphaFoldDB" id="A0A0L0LPS4"/>
<gene>
    <name evidence="2" type="ORF">DRBB29_1515</name>
</gene>
<keyword evidence="1" id="KW-0812">Transmembrane</keyword>
<keyword evidence="1" id="KW-1133">Transmembrane helix</keyword>
<feature type="transmembrane region" description="Helical" evidence="1">
    <location>
        <begin position="103"/>
        <end position="124"/>
    </location>
</feature>
<feature type="transmembrane region" description="Helical" evidence="1">
    <location>
        <begin position="261"/>
        <end position="282"/>
    </location>
</feature>
<evidence type="ECO:0000256" key="1">
    <source>
        <dbReference type="SAM" id="Phobius"/>
    </source>
</evidence>
<feature type="transmembrane region" description="Helical" evidence="1">
    <location>
        <begin position="69"/>
        <end position="91"/>
    </location>
</feature>